<dbReference type="PROSITE" id="PS51686">
    <property type="entry name" value="SAM_MT_RSMB_NOP"/>
    <property type="match status" value="1"/>
</dbReference>
<keyword evidence="1 6" id="KW-0489">Methyltransferase</keyword>
<dbReference type="SUPFAM" id="SSF48013">
    <property type="entry name" value="NusB-like"/>
    <property type="match status" value="1"/>
</dbReference>
<evidence type="ECO:0000256" key="1">
    <source>
        <dbReference type="ARBA" id="ARBA00022603"/>
    </source>
</evidence>
<keyword evidence="2 6" id="KW-0808">Transferase</keyword>
<evidence type="ECO:0000259" key="5">
    <source>
        <dbReference type="PROSITE" id="PS51686"/>
    </source>
</evidence>
<organism evidence="6">
    <name type="scientific">mine drainage metagenome</name>
    <dbReference type="NCBI Taxonomy" id="410659"/>
    <lineage>
        <taxon>unclassified sequences</taxon>
        <taxon>metagenomes</taxon>
        <taxon>ecological metagenomes</taxon>
    </lineage>
</organism>
<reference evidence="6" key="1">
    <citation type="submission" date="2009-10" db="EMBL/GenBank/DDBJ databases">
        <title>Diversity of trophic interactions inside an arsenic-rich microbial ecosystem.</title>
        <authorList>
            <person name="Bertin P.N."/>
            <person name="Heinrich-Salmeron A."/>
            <person name="Pelletier E."/>
            <person name="Goulhen-Chollet F."/>
            <person name="Arsene-Ploetze F."/>
            <person name="Gallien S."/>
            <person name="Calteau A."/>
            <person name="Vallenet D."/>
            <person name="Casiot C."/>
            <person name="Chane-Woon-Ming B."/>
            <person name="Giloteaux L."/>
            <person name="Barakat M."/>
            <person name="Bonnefoy V."/>
            <person name="Bruneel O."/>
            <person name="Chandler M."/>
            <person name="Cleiss J."/>
            <person name="Duran R."/>
            <person name="Elbaz-Poulichet F."/>
            <person name="Fonknechten N."/>
            <person name="Lauga B."/>
            <person name="Mornico D."/>
            <person name="Ortet P."/>
            <person name="Schaeffer C."/>
            <person name="Siguier P."/>
            <person name="Alexander Thil Smith A."/>
            <person name="Van Dorsselaer A."/>
            <person name="Weissenbach J."/>
            <person name="Medigue C."/>
            <person name="Le Paslier D."/>
        </authorList>
    </citation>
    <scope>NUCLEOTIDE SEQUENCE</scope>
</reference>
<sequence>MPPTAPTLLPLDAAIIALRQVLPLDSPADVLLSRFFRDNHALGPKDRAFIAELVFGVLRHLRALETACGKPTPRLLAVAWLTRIQGFNARQLEPYLRGPEMDLLPAIKAMNLSEQALGVQWDLPDWLTEKLLTTLGHDAAERLALALRRPASLDLRVNTFLTNRDTVLNALNASGIKATPTPYSPTGLRLEDKPAINQHPLFVSGHVEVQDEGSQLLSWLLAPKRGEMVVDFCAGSGGKTLALGALMQSTGRLYAFDIAEKRLAKLKPRLKRSGLSNITPQLITSEVDARIKRLSKKIDRVLVDAPCSGLGTLRRNPDLKLRQSPQSIQELTAKQARILASASHLVKPGGRLVYATCSILPEENEQIIEAFLAQHPQFVLKSAAEVLATQHIALDTGEYLRLNPADHGTDGFFAAVLEFAITG</sequence>
<dbReference type="PRINTS" id="PR02008">
    <property type="entry name" value="RCMTFAMILY"/>
</dbReference>
<evidence type="ECO:0000256" key="4">
    <source>
        <dbReference type="ARBA" id="ARBA00022884"/>
    </source>
</evidence>
<comment type="caution">
    <text evidence="6">The sequence shown here is derived from an EMBL/GenBank/DDBJ whole genome shotgun (WGS) entry which is preliminary data.</text>
</comment>
<dbReference type="PANTHER" id="PTHR22807">
    <property type="entry name" value="NOP2 YEAST -RELATED NOL1/NOP2/FMU SUN DOMAIN-CONTAINING"/>
    <property type="match status" value="1"/>
</dbReference>
<dbReference type="GO" id="GO:0001510">
    <property type="term" value="P:RNA methylation"/>
    <property type="evidence" value="ECO:0007669"/>
    <property type="project" value="InterPro"/>
</dbReference>
<dbReference type="AlphaFoldDB" id="E6QSH2"/>
<dbReference type="InterPro" id="IPR023267">
    <property type="entry name" value="RCMT"/>
</dbReference>
<dbReference type="InterPro" id="IPR001678">
    <property type="entry name" value="MeTrfase_RsmB-F_NOP2_dom"/>
</dbReference>
<dbReference type="InterPro" id="IPR029063">
    <property type="entry name" value="SAM-dependent_MTases_sf"/>
</dbReference>
<dbReference type="EMBL" id="CABR01000074">
    <property type="protein sequence ID" value="CBI10194.1"/>
    <property type="molecule type" value="Genomic_DNA"/>
</dbReference>
<dbReference type="Gene3D" id="3.40.50.150">
    <property type="entry name" value="Vaccinia Virus protein VP39"/>
    <property type="match status" value="1"/>
</dbReference>
<feature type="domain" description="SAM-dependent MTase RsmB/NOP-type" evidence="5">
    <location>
        <begin position="143"/>
        <end position="420"/>
    </location>
</feature>
<keyword evidence="4" id="KW-0694">RNA-binding</keyword>
<evidence type="ECO:0000256" key="3">
    <source>
        <dbReference type="ARBA" id="ARBA00022691"/>
    </source>
</evidence>
<dbReference type="GO" id="GO:0003723">
    <property type="term" value="F:RNA binding"/>
    <property type="evidence" value="ECO:0007669"/>
    <property type="project" value="UniProtKB-KW"/>
</dbReference>
<proteinExistence type="predicted"/>
<protein>
    <submittedName>
        <fullName evidence="6">Putative methyltransferase</fullName>
    </submittedName>
</protein>
<dbReference type="GO" id="GO:0008173">
    <property type="term" value="F:RNA methyltransferase activity"/>
    <property type="evidence" value="ECO:0007669"/>
    <property type="project" value="InterPro"/>
</dbReference>
<name>E6QSH2_9ZZZZ</name>
<dbReference type="InterPro" id="IPR049560">
    <property type="entry name" value="MeTrfase_RsmB-F_NOP2_cat"/>
</dbReference>
<evidence type="ECO:0000313" key="6">
    <source>
        <dbReference type="EMBL" id="CBI10194.1"/>
    </source>
</evidence>
<dbReference type="Pfam" id="PF22458">
    <property type="entry name" value="RsmF-B_ferredox"/>
    <property type="match status" value="1"/>
</dbReference>
<gene>
    <name evidence="6" type="ORF">CARN7_0959</name>
</gene>
<evidence type="ECO:0000256" key="2">
    <source>
        <dbReference type="ARBA" id="ARBA00022679"/>
    </source>
</evidence>
<dbReference type="Pfam" id="PF01189">
    <property type="entry name" value="Methyltr_RsmB-F"/>
    <property type="match status" value="1"/>
</dbReference>
<dbReference type="InterPro" id="IPR035926">
    <property type="entry name" value="NusB-like_sf"/>
</dbReference>
<dbReference type="PANTHER" id="PTHR22807:SF53">
    <property type="entry name" value="RIBOSOMAL RNA SMALL SUBUNIT METHYLTRANSFERASE B-RELATED"/>
    <property type="match status" value="1"/>
</dbReference>
<dbReference type="CDD" id="cd02440">
    <property type="entry name" value="AdoMet_MTases"/>
    <property type="match status" value="1"/>
</dbReference>
<keyword evidence="3" id="KW-0949">S-adenosyl-L-methionine</keyword>
<accession>E6QSH2</accession>
<dbReference type="InterPro" id="IPR054728">
    <property type="entry name" value="RsmB-like_ferredoxin"/>
</dbReference>
<dbReference type="SUPFAM" id="SSF53335">
    <property type="entry name" value="S-adenosyl-L-methionine-dependent methyltransferases"/>
    <property type="match status" value="1"/>
</dbReference>